<dbReference type="Proteomes" id="UP000265355">
    <property type="component" value="Unassembled WGS sequence"/>
</dbReference>
<dbReference type="RefSeq" id="WP_119372099.1">
    <property type="nucleotide sequence ID" value="NZ_CP040793.1"/>
</dbReference>
<accession>A0ABX9N9P3</accession>
<name>A0ABX9N9P3_9MICO</name>
<evidence type="ECO:0000313" key="2">
    <source>
        <dbReference type="Proteomes" id="UP000265355"/>
    </source>
</evidence>
<gene>
    <name evidence="1" type="ORF">DZF98_00270</name>
</gene>
<evidence type="ECO:0008006" key="3">
    <source>
        <dbReference type="Google" id="ProtNLM"/>
    </source>
</evidence>
<proteinExistence type="predicted"/>
<evidence type="ECO:0000313" key="1">
    <source>
        <dbReference type="EMBL" id="RII94889.1"/>
    </source>
</evidence>
<reference evidence="1 2" key="1">
    <citation type="submission" date="2018-08" db="EMBL/GenBank/DDBJ databases">
        <title>Genome Sequence of Clavibacter michiganensis Subspecies type strains, and the Atypical Peach-Colored Strains Isolated from Tomato.</title>
        <authorList>
            <person name="Osdaghi E."/>
            <person name="Portier P."/>
            <person name="Briand M."/>
            <person name="Jacques M.-A."/>
        </authorList>
    </citation>
    <scope>NUCLEOTIDE SEQUENCE [LARGE SCALE GENOMIC DNA]</scope>
    <source>
        <strain evidence="1 2">CFBP 8216</strain>
    </source>
</reference>
<protein>
    <recommendedName>
        <fullName evidence="3">DUF5753 domain-containing protein</fullName>
    </recommendedName>
</protein>
<dbReference type="EMBL" id="QWEE01000001">
    <property type="protein sequence ID" value="RII94889.1"/>
    <property type="molecule type" value="Genomic_DNA"/>
</dbReference>
<keyword evidence="2" id="KW-1185">Reference proteome</keyword>
<sequence>MNMAWVDPALEVLCCQPARLRAAVGSQAAAAQDLLVLLAHVPRLHHLLTFKSVQTNVGPAGLTFSLEHVELHAQPLNIDWVQGDEVTATQRRRYLQTHAPVIQDLLIQDLHIRGRSILRHAS</sequence>
<organism evidence="1 2">
    <name type="scientific">Clavibacter californiensis</name>
    <dbReference type="NCBI Taxonomy" id="1401995"/>
    <lineage>
        <taxon>Bacteria</taxon>
        <taxon>Bacillati</taxon>
        <taxon>Actinomycetota</taxon>
        <taxon>Actinomycetes</taxon>
        <taxon>Micrococcales</taxon>
        <taxon>Microbacteriaceae</taxon>
        <taxon>Clavibacter</taxon>
    </lineage>
</organism>
<comment type="caution">
    <text evidence="1">The sequence shown here is derived from an EMBL/GenBank/DDBJ whole genome shotgun (WGS) entry which is preliminary data.</text>
</comment>